<dbReference type="SUPFAM" id="SSF63825">
    <property type="entry name" value="YWTD domain"/>
    <property type="match status" value="1"/>
</dbReference>
<evidence type="ECO:0000313" key="6">
    <source>
        <dbReference type="Proteomes" id="UP000242188"/>
    </source>
</evidence>
<dbReference type="EMBL" id="NEDP02004513">
    <property type="protein sequence ID" value="OWF45420.1"/>
    <property type="molecule type" value="Genomic_DNA"/>
</dbReference>
<organism evidence="5 6">
    <name type="scientific">Mizuhopecten yessoensis</name>
    <name type="common">Japanese scallop</name>
    <name type="synonym">Patinopecten yessoensis</name>
    <dbReference type="NCBI Taxonomy" id="6573"/>
    <lineage>
        <taxon>Eukaryota</taxon>
        <taxon>Metazoa</taxon>
        <taxon>Spiralia</taxon>
        <taxon>Lophotrochozoa</taxon>
        <taxon>Mollusca</taxon>
        <taxon>Bivalvia</taxon>
        <taxon>Autobranchia</taxon>
        <taxon>Pteriomorphia</taxon>
        <taxon>Pectinida</taxon>
        <taxon>Pectinoidea</taxon>
        <taxon>Pectinidae</taxon>
        <taxon>Mizuhopecten</taxon>
    </lineage>
</organism>
<evidence type="ECO:0000256" key="2">
    <source>
        <dbReference type="ARBA" id="ARBA00009127"/>
    </source>
</evidence>
<dbReference type="PANTHER" id="PTHR10009:SF18">
    <property type="entry name" value="PROTEIN YELLOW-LIKE PROTEIN"/>
    <property type="match status" value="1"/>
</dbReference>
<dbReference type="InterPro" id="IPR011042">
    <property type="entry name" value="6-blade_b-propeller_TolB-like"/>
</dbReference>
<name>A0A210Q9K2_MIZYE</name>
<gene>
    <name evidence="5" type="ORF">KP79_PYT19299</name>
</gene>
<evidence type="ECO:0000256" key="1">
    <source>
        <dbReference type="ARBA" id="ARBA00004613"/>
    </source>
</evidence>
<dbReference type="Gene3D" id="2.120.10.30">
    <property type="entry name" value="TolB, C-terminal domain"/>
    <property type="match status" value="1"/>
</dbReference>
<dbReference type="GO" id="GO:0005576">
    <property type="term" value="C:extracellular region"/>
    <property type="evidence" value="ECO:0007669"/>
    <property type="project" value="UniProtKB-SubCell"/>
</dbReference>
<dbReference type="Proteomes" id="UP000242188">
    <property type="component" value="Unassembled WGS sequence"/>
</dbReference>
<evidence type="ECO:0000256" key="3">
    <source>
        <dbReference type="ARBA" id="ARBA00022525"/>
    </source>
</evidence>
<keyword evidence="3" id="KW-0964">Secreted</keyword>
<keyword evidence="4" id="KW-0732">Signal</keyword>
<dbReference type="PANTHER" id="PTHR10009">
    <property type="entry name" value="PROTEIN YELLOW-RELATED"/>
    <property type="match status" value="1"/>
</dbReference>
<protein>
    <submittedName>
        <fullName evidence="5">Major royal jelly protein 1</fullName>
    </submittedName>
</protein>
<keyword evidence="6" id="KW-1185">Reference proteome</keyword>
<feature type="chain" id="PRO_5012239417" evidence="4">
    <location>
        <begin position="27"/>
        <end position="467"/>
    </location>
</feature>
<dbReference type="OrthoDB" id="9977471at2759"/>
<dbReference type="AlphaFoldDB" id="A0A210Q9K2"/>
<proteinExistence type="inferred from homology"/>
<comment type="caution">
    <text evidence="5">The sequence shown here is derived from an EMBL/GenBank/DDBJ whole genome shotgun (WGS) entry which is preliminary data.</text>
</comment>
<sequence>MELLKCCVSLVVIILVTNIHYSLSLSQNECNDPQIIHKFTVIDYDWSSDAAREDAIESEEYIPNNNIISGMKVYGDDVYVTVPRWRLGVPATLNKIAVKNGTSVLQAFPSWDMQELGNCHALQYVEGMEIDPNTGWMWIIDTGRINFLSTDCTETENLCPAKIVVYDINTMEEVTRHEFPNEVVNRKTNFLNDIVIQYSDNEPRFAYISDTFDFRLVVYDRIQNVSHFHSHPSMLPEPGNGNITIFGEIFEVAAGINGIAMSHDMQYLYYAPVSGYALYQIPTSVTSIPGSDFAGSVRKVGNRPSQTAGMTYSRKNFLYFASLAENAIYRWNIEYDQSLQGLDNFNDVEMRTLTNFMSDDKCMNFVDIFNFDTEGFLWFSVNKLHKFHLNSMDFTGSSGANVLIWKIHVGDAGYLDRREETTTASVVMETTPNVIETTTGGAGVVTTQGSTFYLFSVFLLYVLSASN</sequence>
<evidence type="ECO:0000256" key="4">
    <source>
        <dbReference type="SAM" id="SignalP"/>
    </source>
</evidence>
<comment type="subcellular location">
    <subcellularLocation>
        <location evidence="1">Secreted</location>
    </subcellularLocation>
</comment>
<reference evidence="5 6" key="1">
    <citation type="journal article" date="2017" name="Nat. Ecol. Evol.">
        <title>Scallop genome provides insights into evolution of bilaterian karyotype and development.</title>
        <authorList>
            <person name="Wang S."/>
            <person name="Zhang J."/>
            <person name="Jiao W."/>
            <person name="Li J."/>
            <person name="Xun X."/>
            <person name="Sun Y."/>
            <person name="Guo X."/>
            <person name="Huan P."/>
            <person name="Dong B."/>
            <person name="Zhang L."/>
            <person name="Hu X."/>
            <person name="Sun X."/>
            <person name="Wang J."/>
            <person name="Zhao C."/>
            <person name="Wang Y."/>
            <person name="Wang D."/>
            <person name="Huang X."/>
            <person name="Wang R."/>
            <person name="Lv J."/>
            <person name="Li Y."/>
            <person name="Zhang Z."/>
            <person name="Liu B."/>
            <person name="Lu W."/>
            <person name="Hui Y."/>
            <person name="Liang J."/>
            <person name="Zhou Z."/>
            <person name="Hou R."/>
            <person name="Li X."/>
            <person name="Liu Y."/>
            <person name="Li H."/>
            <person name="Ning X."/>
            <person name="Lin Y."/>
            <person name="Zhao L."/>
            <person name="Xing Q."/>
            <person name="Dou J."/>
            <person name="Li Y."/>
            <person name="Mao J."/>
            <person name="Guo H."/>
            <person name="Dou H."/>
            <person name="Li T."/>
            <person name="Mu C."/>
            <person name="Jiang W."/>
            <person name="Fu Q."/>
            <person name="Fu X."/>
            <person name="Miao Y."/>
            <person name="Liu J."/>
            <person name="Yu Q."/>
            <person name="Li R."/>
            <person name="Liao H."/>
            <person name="Li X."/>
            <person name="Kong Y."/>
            <person name="Jiang Z."/>
            <person name="Chourrout D."/>
            <person name="Li R."/>
            <person name="Bao Z."/>
        </authorList>
    </citation>
    <scope>NUCLEOTIDE SEQUENCE [LARGE SCALE GENOMIC DNA]</scope>
    <source>
        <strain evidence="5 6">PY_sf001</strain>
    </source>
</reference>
<comment type="similarity">
    <text evidence="2">Belongs to the major royal jelly protein family.</text>
</comment>
<feature type="signal peptide" evidence="4">
    <location>
        <begin position="1"/>
        <end position="26"/>
    </location>
</feature>
<dbReference type="InterPro" id="IPR017996">
    <property type="entry name" value="MRJP/yellow-related"/>
</dbReference>
<evidence type="ECO:0000313" key="5">
    <source>
        <dbReference type="EMBL" id="OWF45420.1"/>
    </source>
</evidence>
<dbReference type="Pfam" id="PF03022">
    <property type="entry name" value="MRJP"/>
    <property type="match status" value="1"/>
</dbReference>
<accession>A0A210Q9K2</accession>